<sequence length="138" mass="14600">MASTCPAWVGCSAACRGLFEIDLTTCSGHSGGSHRRFWSHRRRALGTADTGNPYQRHRSCSPFPSPARPLQGSGSLVCLSVLSSPSAVSLRDGIAITSSCRSTLGAFLFGSSCFTSASKHPQQDSHARACTIYATTFL</sequence>
<evidence type="ECO:0000313" key="1">
    <source>
        <dbReference type="EMBL" id="ORY68057.1"/>
    </source>
</evidence>
<evidence type="ECO:0000313" key="2">
    <source>
        <dbReference type="Proteomes" id="UP000193467"/>
    </source>
</evidence>
<dbReference type="EMBL" id="MCGR01000059">
    <property type="protein sequence ID" value="ORY68057.1"/>
    <property type="molecule type" value="Genomic_DNA"/>
</dbReference>
<proteinExistence type="predicted"/>
<name>A0A1Y2E9H2_9BASI</name>
<organism evidence="1 2">
    <name type="scientific">Leucosporidium creatinivorum</name>
    <dbReference type="NCBI Taxonomy" id="106004"/>
    <lineage>
        <taxon>Eukaryota</taxon>
        <taxon>Fungi</taxon>
        <taxon>Dikarya</taxon>
        <taxon>Basidiomycota</taxon>
        <taxon>Pucciniomycotina</taxon>
        <taxon>Microbotryomycetes</taxon>
        <taxon>Leucosporidiales</taxon>
        <taxon>Leucosporidium</taxon>
    </lineage>
</organism>
<protein>
    <submittedName>
        <fullName evidence="1">Uncharacterized protein</fullName>
    </submittedName>
</protein>
<reference evidence="1 2" key="1">
    <citation type="submission" date="2016-07" db="EMBL/GenBank/DDBJ databases">
        <title>Pervasive Adenine N6-methylation of Active Genes in Fungi.</title>
        <authorList>
            <consortium name="DOE Joint Genome Institute"/>
            <person name="Mondo S.J."/>
            <person name="Dannebaum R.O."/>
            <person name="Kuo R.C."/>
            <person name="Labutti K."/>
            <person name="Haridas S."/>
            <person name="Kuo A."/>
            <person name="Salamov A."/>
            <person name="Ahrendt S.R."/>
            <person name="Lipzen A."/>
            <person name="Sullivan W."/>
            <person name="Andreopoulos W.B."/>
            <person name="Clum A."/>
            <person name="Lindquist E."/>
            <person name="Daum C."/>
            <person name="Ramamoorthy G.K."/>
            <person name="Gryganskyi A."/>
            <person name="Culley D."/>
            <person name="Magnuson J.K."/>
            <person name="James T.Y."/>
            <person name="O'Malley M.A."/>
            <person name="Stajich J.E."/>
            <person name="Spatafora J.W."/>
            <person name="Visel A."/>
            <person name="Grigoriev I.V."/>
        </authorList>
    </citation>
    <scope>NUCLEOTIDE SEQUENCE [LARGE SCALE GENOMIC DNA]</scope>
    <source>
        <strain evidence="1 2">62-1032</strain>
    </source>
</reference>
<dbReference type="InParanoid" id="A0A1Y2E9H2"/>
<gene>
    <name evidence="1" type="ORF">BCR35DRAFT_334421</name>
</gene>
<accession>A0A1Y2E9H2</accession>
<dbReference type="AlphaFoldDB" id="A0A1Y2E9H2"/>
<dbReference type="Proteomes" id="UP000193467">
    <property type="component" value="Unassembled WGS sequence"/>
</dbReference>
<keyword evidence="2" id="KW-1185">Reference proteome</keyword>
<comment type="caution">
    <text evidence="1">The sequence shown here is derived from an EMBL/GenBank/DDBJ whole genome shotgun (WGS) entry which is preliminary data.</text>
</comment>